<accession>A0ABV6MF44</accession>
<dbReference type="Proteomes" id="UP001589867">
    <property type="component" value="Unassembled WGS sequence"/>
</dbReference>
<dbReference type="SUPFAM" id="SSF81606">
    <property type="entry name" value="PP2C-like"/>
    <property type="match status" value="1"/>
</dbReference>
<evidence type="ECO:0000259" key="2">
    <source>
        <dbReference type="Pfam" id="PF13672"/>
    </source>
</evidence>
<proteinExistence type="predicted"/>
<keyword evidence="4" id="KW-1185">Reference proteome</keyword>
<name>A0ABV6MF44_9ACTN</name>
<comment type="caution">
    <text evidence="3">The sequence shown here is derived from an EMBL/GenBank/DDBJ whole genome shotgun (WGS) entry which is preliminary data.</text>
</comment>
<evidence type="ECO:0000313" key="4">
    <source>
        <dbReference type="Proteomes" id="UP001589867"/>
    </source>
</evidence>
<feature type="region of interest" description="Disordered" evidence="1">
    <location>
        <begin position="1"/>
        <end position="38"/>
    </location>
</feature>
<feature type="domain" description="PPM-type phosphatase" evidence="2">
    <location>
        <begin position="55"/>
        <end position="250"/>
    </location>
</feature>
<dbReference type="RefSeq" id="WP_377260797.1">
    <property type="nucleotide sequence ID" value="NZ_JBHLUH010000081.1"/>
</dbReference>
<dbReference type="InterPro" id="IPR036457">
    <property type="entry name" value="PPM-type-like_dom_sf"/>
</dbReference>
<gene>
    <name evidence="3" type="ORF">ACFFIA_37575</name>
</gene>
<organism evidence="3 4">
    <name type="scientific">Phytohabitans kaempferiae</name>
    <dbReference type="NCBI Taxonomy" id="1620943"/>
    <lineage>
        <taxon>Bacteria</taxon>
        <taxon>Bacillati</taxon>
        <taxon>Actinomycetota</taxon>
        <taxon>Actinomycetes</taxon>
        <taxon>Micromonosporales</taxon>
        <taxon>Micromonosporaceae</taxon>
    </lineage>
</organism>
<dbReference type="Gene3D" id="3.60.40.10">
    <property type="entry name" value="PPM-type phosphatase domain"/>
    <property type="match status" value="1"/>
</dbReference>
<dbReference type="EMBL" id="JBHLUH010000081">
    <property type="protein sequence ID" value="MFC0533332.1"/>
    <property type="molecule type" value="Genomic_DNA"/>
</dbReference>
<reference evidence="3 4" key="1">
    <citation type="submission" date="2024-09" db="EMBL/GenBank/DDBJ databases">
        <authorList>
            <person name="Sun Q."/>
            <person name="Mori K."/>
        </authorList>
    </citation>
    <scope>NUCLEOTIDE SEQUENCE [LARGE SCALE GENOMIC DNA]</scope>
    <source>
        <strain evidence="3 4">TBRC 3947</strain>
    </source>
</reference>
<dbReference type="Pfam" id="PF13672">
    <property type="entry name" value="PP2C_2"/>
    <property type="match status" value="1"/>
</dbReference>
<dbReference type="InterPro" id="IPR001932">
    <property type="entry name" value="PPM-type_phosphatase-like_dom"/>
</dbReference>
<evidence type="ECO:0000313" key="3">
    <source>
        <dbReference type="EMBL" id="MFC0533332.1"/>
    </source>
</evidence>
<protein>
    <submittedName>
        <fullName evidence="3">Protein phosphatase 2C domain-containing protein</fullName>
    </submittedName>
</protein>
<sequence>MSLIHNPPGPDHWAPIVVDEPTYPYDPRPAPGRQPDTICDGWTTPDLVVRMASVRGNSHRHAGQYRQDDAGVVPHPPSGAVLFAVMDGVSSAPLAHFGARIAGQAALETLAHLLDGGGGRVDWGEVLRAAADALLHHPLHGLRPGETPTDVERRLGTTIVTGVVRPTRSGLVATMVRAGDSGAWLLHGSRYVCLFDPKGAGRATVSSAVAALPRIPARIERVEAPVAPGSVLLVGTDGIGDPLGDGTGLIGALFAQVLQRPPPLLGLAHAVDFSRDTFDDDRTLVAIWPRP</sequence>
<evidence type="ECO:0000256" key="1">
    <source>
        <dbReference type="SAM" id="MobiDB-lite"/>
    </source>
</evidence>